<dbReference type="PANTHER" id="PTHR30121:SF1">
    <property type="entry name" value="AAA+ ATPASE DOMAIN-CONTAINING PROTEIN"/>
    <property type="match status" value="1"/>
</dbReference>
<evidence type="ECO:0000259" key="1">
    <source>
        <dbReference type="SMART" id="SM00382"/>
    </source>
</evidence>
<proteinExistence type="predicted"/>
<organism evidence="2">
    <name type="scientific">Staphylothermus marinus</name>
    <dbReference type="NCBI Taxonomy" id="2280"/>
    <lineage>
        <taxon>Archaea</taxon>
        <taxon>Thermoproteota</taxon>
        <taxon>Thermoprotei</taxon>
        <taxon>Desulfurococcales</taxon>
        <taxon>Desulfurococcaceae</taxon>
        <taxon>Staphylothermus</taxon>
    </lineage>
</organism>
<dbReference type="InterPro" id="IPR051162">
    <property type="entry name" value="T4SS_component"/>
</dbReference>
<dbReference type="InterPro" id="IPR027417">
    <property type="entry name" value="P-loop_NTPase"/>
</dbReference>
<sequence length="671" mass="76780">MEHLIDKLNENYSEAVKIAQEIGEIVGWVSRTSPSSLSEEGGFVYFDVEPAIYFKDFLDIASTGSYLAVVDIKTRHVISLVVVSVERRDVLAELEVPDMWTSTTIRELSGLLTKTRIKAKLLLAYDIFRDETSIASYVIEPQSPVIKLKDTRIIHRLLGLPDKGVFLGYVSIGDRPLFDANAPLYLPLRAFYQHVLILGTTGSGKTTLLKNMIASIYSLNTDSANVSLLIMDPNMDYVTMILKPVWDLAGLNKELEEKMISKVNGSIRKPNGLIIILPVTKFAVENFELKNTSWAKLLKRIAESYVENTYFPIANRYGWRINIENIEVGEEDVKPPLRYVKIDLKIDYVGESGNYELFIIPYGFRFKDMDPQEFISLNPYFTRQARDGLVRLLNYAKLMNIDIETIYELYDILREARFRIEEKKQSIASGKIRDIVELIKSLAIHKSTLENIIRQIGSVVDSGLFDIEVSDAPGEDRILREPPIGYLMEKHISVFRNYPVIVDLSYPQEHSYADPEKVISIVAFRILNSVFKWKVLKSRQKVLTQPVIIVFDEAHRFFPSREGGREEYIEQVSSMIDRIARLGRARRMGLIFSTHSPKDVHDIILQLTNTKIILRMDKSQISVLDLPEEYRDLVLRASDRVGVIRSHIYRTGYAVFKTTLPLLGHFDLSII</sequence>
<keyword evidence="2" id="KW-0067">ATP-binding</keyword>
<dbReference type="AlphaFoldDB" id="A0A7C4JN96"/>
<dbReference type="EMBL" id="DTBP01000017">
    <property type="protein sequence ID" value="HGQ73995.1"/>
    <property type="molecule type" value="Genomic_DNA"/>
</dbReference>
<dbReference type="Pfam" id="PF01935">
    <property type="entry name" value="DUF87"/>
    <property type="match status" value="1"/>
</dbReference>
<evidence type="ECO:0000313" key="2">
    <source>
        <dbReference type="EMBL" id="HGQ73995.1"/>
    </source>
</evidence>
<keyword evidence="2" id="KW-0547">Nucleotide-binding</keyword>
<feature type="domain" description="AAA+ ATPase" evidence="1">
    <location>
        <begin position="191"/>
        <end position="617"/>
    </location>
</feature>
<dbReference type="SUPFAM" id="SSF52540">
    <property type="entry name" value="P-loop containing nucleoside triphosphate hydrolases"/>
    <property type="match status" value="1"/>
</dbReference>
<dbReference type="InterPro" id="IPR002789">
    <property type="entry name" value="HerA_central"/>
</dbReference>
<gene>
    <name evidence="3" type="ORF">ENT92_01775</name>
    <name evidence="2" type="ORF">ENU20_02835</name>
</gene>
<dbReference type="InterPro" id="IPR003593">
    <property type="entry name" value="AAA+_ATPase"/>
</dbReference>
<name>A0A7C4JN96_STAMA</name>
<dbReference type="SMART" id="SM00382">
    <property type="entry name" value="AAA"/>
    <property type="match status" value="1"/>
</dbReference>
<reference evidence="2" key="1">
    <citation type="journal article" date="2020" name="mSystems">
        <title>Genome- and Community-Level Interaction Insights into Carbon Utilization and Element Cycling Functions of Hydrothermarchaeota in Hydrothermal Sediment.</title>
        <authorList>
            <person name="Zhou Z."/>
            <person name="Liu Y."/>
            <person name="Xu W."/>
            <person name="Pan J."/>
            <person name="Luo Z.H."/>
            <person name="Li M."/>
        </authorList>
    </citation>
    <scope>NUCLEOTIDE SEQUENCE [LARGE SCALE GENOMIC DNA]</scope>
    <source>
        <strain evidence="3">SpSt-622</strain>
        <strain evidence="2">SpSt-648</strain>
    </source>
</reference>
<dbReference type="GO" id="GO:0005524">
    <property type="term" value="F:ATP binding"/>
    <property type="evidence" value="ECO:0007669"/>
    <property type="project" value="UniProtKB-KW"/>
</dbReference>
<evidence type="ECO:0000313" key="3">
    <source>
        <dbReference type="EMBL" id="HGU64933.1"/>
    </source>
</evidence>
<dbReference type="Gene3D" id="3.40.50.300">
    <property type="entry name" value="P-loop containing nucleotide triphosphate hydrolases"/>
    <property type="match status" value="2"/>
</dbReference>
<dbReference type="EMBL" id="DTAN01000068">
    <property type="protein sequence ID" value="HGU64933.1"/>
    <property type="molecule type" value="Genomic_DNA"/>
</dbReference>
<comment type="caution">
    <text evidence="2">The sequence shown here is derived from an EMBL/GenBank/DDBJ whole genome shotgun (WGS) entry which is preliminary data.</text>
</comment>
<dbReference type="PANTHER" id="PTHR30121">
    <property type="entry name" value="UNCHARACTERIZED PROTEIN YJGR-RELATED"/>
    <property type="match status" value="1"/>
</dbReference>
<protein>
    <submittedName>
        <fullName evidence="2">ATP-binding protein</fullName>
    </submittedName>
</protein>
<accession>A0A7C4JN96</accession>